<feature type="compositionally biased region" description="Acidic residues" evidence="1">
    <location>
        <begin position="82"/>
        <end position="95"/>
    </location>
</feature>
<dbReference type="Proteomes" id="UP001280121">
    <property type="component" value="Unassembled WGS sequence"/>
</dbReference>
<feature type="region of interest" description="Disordered" evidence="1">
    <location>
        <begin position="74"/>
        <end position="96"/>
    </location>
</feature>
<name>A0AAD9U4P1_9ROSI</name>
<evidence type="ECO:0000256" key="1">
    <source>
        <dbReference type="SAM" id="MobiDB-lite"/>
    </source>
</evidence>
<evidence type="ECO:0000313" key="2">
    <source>
        <dbReference type="EMBL" id="KAK2647637.1"/>
    </source>
</evidence>
<evidence type="ECO:0000313" key="3">
    <source>
        <dbReference type="Proteomes" id="UP001280121"/>
    </source>
</evidence>
<organism evidence="2 3">
    <name type="scientific">Dipteronia dyeriana</name>
    <dbReference type="NCBI Taxonomy" id="168575"/>
    <lineage>
        <taxon>Eukaryota</taxon>
        <taxon>Viridiplantae</taxon>
        <taxon>Streptophyta</taxon>
        <taxon>Embryophyta</taxon>
        <taxon>Tracheophyta</taxon>
        <taxon>Spermatophyta</taxon>
        <taxon>Magnoliopsida</taxon>
        <taxon>eudicotyledons</taxon>
        <taxon>Gunneridae</taxon>
        <taxon>Pentapetalae</taxon>
        <taxon>rosids</taxon>
        <taxon>malvids</taxon>
        <taxon>Sapindales</taxon>
        <taxon>Sapindaceae</taxon>
        <taxon>Hippocastanoideae</taxon>
        <taxon>Acereae</taxon>
        <taxon>Dipteronia</taxon>
    </lineage>
</organism>
<dbReference type="EMBL" id="JANJYI010000005">
    <property type="protein sequence ID" value="KAK2647637.1"/>
    <property type="molecule type" value="Genomic_DNA"/>
</dbReference>
<accession>A0AAD9U4P1</accession>
<reference evidence="2" key="1">
    <citation type="journal article" date="2023" name="Plant J.">
        <title>Genome sequences and population genomics provide insights into the demographic history, inbreeding, and mutation load of two 'living fossil' tree species of Dipteronia.</title>
        <authorList>
            <person name="Feng Y."/>
            <person name="Comes H.P."/>
            <person name="Chen J."/>
            <person name="Zhu S."/>
            <person name="Lu R."/>
            <person name="Zhang X."/>
            <person name="Li P."/>
            <person name="Qiu J."/>
            <person name="Olsen K.M."/>
            <person name="Qiu Y."/>
        </authorList>
    </citation>
    <scope>NUCLEOTIDE SEQUENCE</scope>
    <source>
        <strain evidence="2">KIB01</strain>
    </source>
</reference>
<protein>
    <submittedName>
        <fullName evidence="2">Uncharacterized protein</fullName>
    </submittedName>
</protein>
<feature type="region of interest" description="Disordered" evidence="1">
    <location>
        <begin position="230"/>
        <end position="249"/>
    </location>
</feature>
<gene>
    <name evidence="2" type="ORF">Ddye_015126</name>
</gene>
<dbReference type="AlphaFoldDB" id="A0AAD9U4P1"/>
<comment type="caution">
    <text evidence="2">The sequence shown here is derived from an EMBL/GenBank/DDBJ whole genome shotgun (WGS) entry which is preliminary data.</text>
</comment>
<sequence length="249" mass="27640">MDPETKIRPPLAERLSHDMFPKSLILYNATNTSLMSPHGLPPLKFHSGLLKPHSVLNPHLEQNVDYDDNESVVSVSDNMDTNSEDEEDYDDDEDEDKRVERFYSEEEEEEEVLGYKNGCGIKLNKGLVNNLKIEVPNCGNRRFTDGDSGTRNSSQMFSTTCGSGGSSISSLLRERVQLRNAQSATSLGKTMFKGLDDDMGTPSALPIMEVGAEGKSLEVDLEMERTVNEVCKSKESESFDGNQEEGFAD</sequence>
<keyword evidence="3" id="KW-1185">Reference proteome</keyword>
<proteinExistence type="predicted"/>